<evidence type="ECO:0000313" key="1">
    <source>
        <dbReference type="EMBL" id="VDN97507.1"/>
    </source>
</evidence>
<name>A0A0R3T3Q2_RODNA</name>
<dbReference type="OrthoDB" id="6245587at2759"/>
<reference evidence="3" key="1">
    <citation type="submission" date="2017-02" db="UniProtKB">
        <authorList>
            <consortium name="WormBaseParasite"/>
        </authorList>
    </citation>
    <scope>IDENTIFICATION</scope>
</reference>
<dbReference type="AlphaFoldDB" id="A0A0R3T3Q2"/>
<accession>A0A0R3T3Q2</accession>
<proteinExistence type="predicted"/>
<protein>
    <submittedName>
        <fullName evidence="3">Origin recognition complex subunit</fullName>
    </submittedName>
</protein>
<evidence type="ECO:0000313" key="2">
    <source>
        <dbReference type="Proteomes" id="UP000278807"/>
    </source>
</evidence>
<reference evidence="1 2" key="2">
    <citation type="submission" date="2018-11" db="EMBL/GenBank/DDBJ databases">
        <authorList>
            <consortium name="Pathogen Informatics"/>
        </authorList>
    </citation>
    <scope>NUCLEOTIDE SEQUENCE [LARGE SCALE GENOMIC DNA]</scope>
</reference>
<dbReference type="Proteomes" id="UP000278807">
    <property type="component" value="Unassembled WGS sequence"/>
</dbReference>
<gene>
    <name evidence="1" type="ORF">HNAJ_LOCUS1648</name>
</gene>
<organism evidence="3">
    <name type="scientific">Rodentolepis nana</name>
    <name type="common">Dwarf tapeworm</name>
    <name type="synonym">Hymenolepis nana</name>
    <dbReference type="NCBI Taxonomy" id="102285"/>
    <lineage>
        <taxon>Eukaryota</taxon>
        <taxon>Metazoa</taxon>
        <taxon>Spiralia</taxon>
        <taxon>Lophotrochozoa</taxon>
        <taxon>Platyhelminthes</taxon>
        <taxon>Cestoda</taxon>
        <taxon>Eucestoda</taxon>
        <taxon>Cyclophyllidea</taxon>
        <taxon>Hymenolepididae</taxon>
        <taxon>Rodentolepis</taxon>
    </lineage>
</organism>
<dbReference type="WBParaSite" id="HNAJ_0000164901-mRNA-1">
    <property type="protein sequence ID" value="HNAJ_0000164901-mRNA-1"/>
    <property type="gene ID" value="HNAJ_0000164901"/>
</dbReference>
<dbReference type="EMBL" id="UZAE01000670">
    <property type="protein sequence ID" value="VDN97507.1"/>
    <property type="molecule type" value="Genomic_DNA"/>
</dbReference>
<keyword evidence="2" id="KW-1185">Reference proteome</keyword>
<sequence>MDSLIPDSVIKKLDIDRISSIFHDSLLLCSGHASSETRTIISEILLNAANRAAVDEERRSRVSVAYFRPCQLVNLKRIHIHSTPPFDFANWDSIRFYDKSTEDSLISFFSQIHLLNRIPNLIVIEQLDRIIGSEVVKKLSYDLYKSLAAFVSIYVLQVECGIPFANTTNSPDLLSLFHWLLTCPSSSSRFAYFAEFSLVEIPLIALMMEDLGIHVIGRKFFLQMLELNLANSLAAIAPQTTTAAAGIPIAIWLLFRLRSLPRWGFILSRNYPPLYFNREDFLARLHALTSLFADSLKHLQSRQRSKPSSSLNTPPSPESSPCRLLVSCFLPTTICSDQSALPLSHLPHGLHQACLLTLEDDSHFSLADINKVFEFKLLLKEEELFFSSFLYDADLLRLTQ</sequence>
<evidence type="ECO:0000313" key="3">
    <source>
        <dbReference type="WBParaSite" id="HNAJ_0000164901-mRNA-1"/>
    </source>
</evidence>